<evidence type="ECO:0000259" key="1">
    <source>
        <dbReference type="Pfam" id="PF00535"/>
    </source>
</evidence>
<dbReference type="InterPro" id="IPR001173">
    <property type="entry name" value="Glyco_trans_2-like"/>
</dbReference>
<evidence type="ECO:0000313" key="3">
    <source>
        <dbReference type="Proteomes" id="UP001203687"/>
    </source>
</evidence>
<gene>
    <name evidence="2" type="ORF">MUY34_08645</name>
</gene>
<dbReference type="CDD" id="cd00761">
    <property type="entry name" value="Glyco_tranf_GTA_type"/>
    <property type="match status" value="1"/>
</dbReference>
<organism evidence="2 3">
    <name type="scientific">Psychroserpens algicola</name>
    <dbReference type="NCBI Taxonomy" id="1719034"/>
    <lineage>
        <taxon>Bacteria</taxon>
        <taxon>Pseudomonadati</taxon>
        <taxon>Bacteroidota</taxon>
        <taxon>Flavobacteriia</taxon>
        <taxon>Flavobacteriales</taxon>
        <taxon>Flavobacteriaceae</taxon>
        <taxon>Psychroserpens</taxon>
    </lineage>
</organism>
<feature type="domain" description="Glycosyltransferase 2-like" evidence="1">
    <location>
        <begin position="7"/>
        <end position="171"/>
    </location>
</feature>
<keyword evidence="3" id="KW-1185">Reference proteome</keyword>
<protein>
    <submittedName>
        <fullName evidence="2">Glycosyltransferase</fullName>
    </submittedName>
</protein>
<dbReference type="PANTHER" id="PTHR22916:SF69">
    <property type="entry name" value="BIFUNCTIONAL GLYCOSYLTRANSFERASE PGTA"/>
    <property type="match status" value="1"/>
</dbReference>
<dbReference type="Proteomes" id="UP001203687">
    <property type="component" value="Unassembled WGS sequence"/>
</dbReference>
<comment type="caution">
    <text evidence="2">The sequence shown here is derived from an EMBL/GenBank/DDBJ whole genome shotgun (WGS) entry which is preliminary data.</text>
</comment>
<dbReference type="SUPFAM" id="SSF53448">
    <property type="entry name" value="Nucleotide-diphospho-sugar transferases"/>
    <property type="match status" value="1"/>
</dbReference>
<accession>A0ABT0H8K6</accession>
<dbReference type="PANTHER" id="PTHR22916">
    <property type="entry name" value="GLYCOSYLTRANSFERASE"/>
    <property type="match status" value="1"/>
</dbReference>
<sequence>MNQETISILIPFKNTEHYLEECLDSVIAQEHQNWELLIVDDHSTDNSYTLVSAYAEKDKRVKLFKNKGNGIIEALRLAFSESSGTYITRMDSDDIMHPQKLGTMLKDLKSHGRQTVALGLVKYFSADGIGEGYAKYEAWLNTLTREGENYSEIYKECVIPSPCWMLHRDDLLACNAFTPNRYPEDYDLTFRFYKHNITCIPSQKLLHYWRDYSTRASRTDKHYTENHFLELKVDYFLELDYNASRPLTLWGAGQKGKRVAKLLKQKQVPFIWVCDNPKKIGKHIYDEQLFGFEHLKTLSNPQTIVTVANNESQLEIKTYLKNQGMSAMQDYFFFC</sequence>
<dbReference type="InterPro" id="IPR029044">
    <property type="entry name" value="Nucleotide-diphossugar_trans"/>
</dbReference>
<dbReference type="Pfam" id="PF00535">
    <property type="entry name" value="Glycos_transf_2"/>
    <property type="match status" value="1"/>
</dbReference>
<proteinExistence type="predicted"/>
<dbReference type="EMBL" id="JALPQF010000007">
    <property type="protein sequence ID" value="MCK8480686.1"/>
    <property type="molecule type" value="Genomic_DNA"/>
</dbReference>
<evidence type="ECO:0000313" key="2">
    <source>
        <dbReference type="EMBL" id="MCK8480686.1"/>
    </source>
</evidence>
<dbReference type="Gene3D" id="3.90.550.10">
    <property type="entry name" value="Spore Coat Polysaccharide Biosynthesis Protein SpsA, Chain A"/>
    <property type="match status" value="1"/>
</dbReference>
<reference evidence="2" key="1">
    <citation type="submission" date="2022-04" db="EMBL/GenBank/DDBJ databases">
        <authorList>
            <person name="Ren T."/>
        </authorList>
    </citation>
    <scope>NUCLEOTIDE SEQUENCE</scope>
    <source>
        <strain evidence="2">F63249</strain>
    </source>
</reference>
<dbReference type="RefSeq" id="WP_248412729.1">
    <property type="nucleotide sequence ID" value="NZ_JALPQF010000007.1"/>
</dbReference>
<name>A0ABT0H8K6_9FLAO</name>